<reference evidence="2 3" key="1">
    <citation type="submission" date="2021-06" db="EMBL/GenBank/DDBJ databases">
        <title>Caerostris extrusa draft genome.</title>
        <authorList>
            <person name="Kono N."/>
            <person name="Arakawa K."/>
        </authorList>
    </citation>
    <scope>NUCLEOTIDE SEQUENCE [LARGE SCALE GENOMIC DNA]</scope>
</reference>
<feature type="compositionally biased region" description="Low complexity" evidence="1">
    <location>
        <begin position="1"/>
        <end position="16"/>
    </location>
</feature>
<sequence>MRAGTPLLDPFSSPSPSKRKERKKAGREETLLYHAIGNCNDQYVHESHSVTVTVLYPLTNFVNSRRRKRLQKLQPLPPSPKRKSIDIIELRRFFYNRKRNALCTPFLFFLVLFCGRCSEESSEVLV</sequence>
<name>A0AAV4VW24_CAEEX</name>
<evidence type="ECO:0000313" key="3">
    <source>
        <dbReference type="Proteomes" id="UP001054945"/>
    </source>
</evidence>
<comment type="caution">
    <text evidence="2">The sequence shown here is derived from an EMBL/GenBank/DDBJ whole genome shotgun (WGS) entry which is preliminary data.</text>
</comment>
<gene>
    <name evidence="2" type="ORF">CEXT_301881</name>
</gene>
<proteinExistence type="predicted"/>
<evidence type="ECO:0000256" key="1">
    <source>
        <dbReference type="SAM" id="MobiDB-lite"/>
    </source>
</evidence>
<dbReference type="EMBL" id="BPLR01015223">
    <property type="protein sequence ID" value="GIY74486.1"/>
    <property type="molecule type" value="Genomic_DNA"/>
</dbReference>
<feature type="region of interest" description="Disordered" evidence="1">
    <location>
        <begin position="1"/>
        <end position="26"/>
    </location>
</feature>
<keyword evidence="3" id="KW-1185">Reference proteome</keyword>
<protein>
    <submittedName>
        <fullName evidence="2">Uncharacterized protein</fullName>
    </submittedName>
</protein>
<evidence type="ECO:0000313" key="2">
    <source>
        <dbReference type="EMBL" id="GIY74486.1"/>
    </source>
</evidence>
<dbReference type="Proteomes" id="UP001054945">
    <property type="component" value="Unassembled WGS sequence"/>
</dbReference>
<accession>A0AAV4VW24</accession>
<dbReference type="AlphaFoldDB" id="A0AAV4VW24"/>
<organism evidence="2 3">
    <name type="scientific">Caerostris extrusa</name>
    <name type="common">Bark spider</name>
    <name type="synonym">Caerostris bankana</name>
    <dbReference type="NCBI Taxonomy" id="172846"/>
    <lineage>
        <taxon>Eukaryota</taxon>
        <taxon>Metazoa</taxon>
        <taxon>Ecdysozoa</taxon>
        <taxon>Arthropoda</taxon>
        <taxon>Chelicerata</taxon>
        <taxon>Arachnida</taxon>
        <taxon>Araneae</taxon>
        <taxon>Araneomorphae</taxon>
        <taxon>Entelegynae</taxon>
        <taxon>Araneoidea</taxon>
        <taxon>Araneidae</taxon>
        <taxon>Caerostris</taxon>
    </lineage>
</organism>